<feature type="non-terminal residue" evidence="3">
    <location>
        <position position="1"/>
    </location>
</feature>
<dbReference type="AlphaFoldDB" id="A0A8B6BNU5"/>
<dbReference type="OrthoDB" id="6161949at2759"/>
<evidence type="ECO:0000256" key="2">
    <source>
        <dbReference type="SAM" id="Phobius"/>
    </source>
</evidence>
<dbReference type="PANTHER" id="PTHR24035">
    <property type="entry name" value="MULTIPLE EPIDERMAL GROWTH FACTOR-LIKE DOMAINS PROTEIN"/>
    <property type="match status" value="1"/>
</dbReference>
<dbReference type="Proteomes" id="UP000596742">
    <property type="component" value="Unassembled WGS sequence"/>
</dbReference>
<comment type="caution">
    <text evidence="3">The sequence shown here is derived from an EMBL/GenBank/DDBJ whole genome shotgun (WGS) entry which is preliminary data.</text>
</comment>
<keyword evidence="2" id="KW-0472">Membrane</keyword>
<feature type="region of interest" description="Disordered" evidence="1">
    <location>
        <begin position="135"/>
        <end position="159"/>
    </location>
</feature>
<sequence length="193" mass="21018">CPPSHYGSVCNKLCPGNCNGPCDLEAGNCIFGCLNGWIGNKCEQACQNGKYGKNCLETCSPFCSHAPCDRRTGDCTDGCIPGVHGTNCMQVSVNIAGSVNEGTTRIGIFSGGVLFGILITVAVCFVIRKKRQSQKNMKKQGKDNVSKKTQSQDPQHYDDVRMENVSTYQDLRMETGANEYDQISQINTAYDNH</sequence>
<gene>
    <name evidence="3" type="ORF">MGAL_10B053104</name>
</gene>
<name>A0A8B6BNU5_MYTGA</name>
<organism evidence="3 4">
    <name type="scientific">Mytilus galloprovincialis</name>
    <name type="common">Mediterranean mussel</name>
    <dbReference type="NCBI Taxonomy" id="29158"/>
    <lineage>
        <taxon>Eukaryota</taxon>
        <taxon>Metazoa</taxon>
        <taxon>Spiralia</taxon>
        <taxon>Lophotrochozoa</taxon>
        <taxon>Mollusca</taxon>
        <taxon>Bivalvia</taxon>
        <taxon>Autobranchia</taxon>
        <taxon>Pteriomorphia</taxon>
        <taxon>Mytilida</taxon>
        <taxon>Mytiloidea</taxon>
        <taxon>Mytilidae</taxon>
        <taxon>Mytilinae</taxon>
        <taxon>Mytilus</taxon>
    </lineage>
</organism>
<evidence type="ECO:0000256" key="1">
    <source>
        <dbReference type="SAM" id="MobiDB-lite"/>
    </source>
</evidence>
<proteinExistence type="predicted"/>
<protein>
    <submittedName>
        <fullName evidence="3">Uncharacterized protein</fullName>
    </submittedName>
</protein>
<dbReference type="Gene3D" id="2.170.300.10">
    <property type="entry name" value="Tie2 ligand-binding domain superfamily"/>
    <property type="match status" value="1"/>
</dbReference>
<keyword evidence="2" id="KW-1133">Transmembrane helix</keyword>
<dbReference type="PANTHER" id="PTHR24035:SF109">
    <property type="entry name" value="PROTEIN DRAPER"/>
    <property type="match status" value="1"/>
</dbReference>
<dbReference type="EMBL" id="UYJE01000369">
    <property type="protein sequence ID" value="VDH92721.1"/>
    <property type="molecule type" value="Genomic_DNA"/>
</dbReference>
<keyword evidence="2" id="KW-0812">Transmembrane</keyword>
<keyword evidence="4" id="KW-1185">Reference proteome</keyword>
<accession>A0A8B6BNU5</accession>
<dbReference type="InterPro" id="IPR052108">
    <property type="entry name" value="MEGF/SIB"/>
</dbReference>
<evidence type="ECO:0000313" key="3">
    <source>
        <dbReference type="EMBL" id="VDH92721.1"/>
    </source>
</evidence>
<evidence type="ECO:0000313" key="4">
    <source>
        <dbReference type="Proteomes" id="UP000596742"/>
    </source>
</evidence>
<reference evidence="3" key="1">
    <citation type="submission" date="2018-11" db="EMBL/GenBank/DDBJ databases">
        <authorList>
            <person name="Alioto T."/>
            <person name="Alioto T."/>
        </authorList>
    </citation>
    <scope>NUCLEOTIDE SEQUENCE</scope>
</reference>
<feature type="transmembrane region" description="Helical" evidence="2">
    <location>
        <begin position="106"/>
        <end position="127"/>
    </location>
</feature>